<proteinExistence type="predicted"/>
<accession>E6UJ40</accession>
<evidence type="ECO:0000313" key="3">
    <source>
        <dbReference type="Proteomes" id="UP000006919"/>
    </source>
</evidence>
<dbReference type="KEGG" id="ral:Rumal_2922"/>
<dbReference type="Pfam" id="PF12146">
    <property type="entry name" value="Hydrolase_4"/>
    <property type="match status" value="1"/>
</dbReference>
<dbReference type="InterPro" id="IPR029058">
    <property type="entry name" value="AB_hydrolase_fold"/>
</dbReference>
<dbReference type="EMBL" id="CP002403">
    <property type="protein sequence ID" value="ADU23388.1"/>
    <property type="molecule type" value="Genomic_DNA"/>
</dbReference>
<reference evidence="2 3" key="1">
    <citation type="journal article" date="2011" name="J. Bacteriol.">
        <title>Complete genome of the cellulolytic ruminal bacterium Ruminococcus albus 7.</title>
        <authorList>
            <person name="Suen G."/>
            <person name="Stevenson D.M."/>
            <person name="Bruce D.C."/>
            <person name="Chertkov O."/>
            <person name="Copeland A."/>
            <person name="Cheng J.F."/>
            <person name="Detter C."/>
            <person name="Detter J.C."/>
            <person name="Goodwin L.A."/>
            <person name="Han C.S."/>
            <person name="Hauser L.J."/>
            <person name="Ivanova N.N."/>
            <person name="Kyrpides N.C."/>
            <person name="Land M.L."/>
            <person name="Lapidus A."/>
            <person name="Lucas S."/>
            <person name="Ovchinnikova G."/>
            <person name="Pitluck S."/>
            <person name="Tapia R."/>
            <person name="Woyke T."/>
            <person name="Boyum J."/>
            <person name="Mead D."/>
            <person name="Weimer P.J."/>
        </authorList>
    </citation>
    <scope>NUCLEOTIDE SEQUENCE [LARGE SCALE GENOMIC DNA]</scope>
    <source>
        <strain evidence="3">ATCC 27210 / DSM 20455 / JCM 14654 / NCDO 2250 / 7</strain>
    </source>
</reference>
<dbReference type="PANTHER" id="PTHR11614">
    <property type="entry name" value="PHOSPHOLIPASE-RELATED"/>
    <property type="match status" value="1"/>
</dbReference>
<dbReference type="AlphaFoldDB" id="E6UJ40"/>
<dbReference type="RefSeq" id="WP_013499497.1">
    <property type="nucleotide sequence ID" value="NC_014833.1"/>
</dbReference>
<dbReference type="SUPFAM" id="SSF53474">
    <property type="entry name" value="alpha/beta-Hydrolases"/>
    <property type="match status" value="1"/>
</dbReference>
<organism evidence="2 3">
    <name type="scientific">Ruminococcus albus (strain ATCC 27210 / DSM 20455 / JCM 14654 / NCDO 2250 / 7)</name>
    <dbReference type="NCBI Taxonomy" id="697329"/>
    <lineage>
        <taxon>Bacteria</taxon>
        <taxon>Bacillati</taxon>
        <taxon>Bacillota</taxon>
        <taxon>Clostridia</taxon>
        <taxon>Eubacteriales</taxon>
        <taxon>Oscillospiraceae</taxon>
        <taxon>Ruminococcus</taxon>
    </lineage>
</organism>
<dbReference type="Gene3D" id="3.40.50.1820">
    <property type="entry name" value="alpha/beta hydrolase"/>
    <property type="match status" value="1"/>
</dbReference>
<evidence type="ECO:0000313" key="2">
    <source>
        <dbReference type="EMBL" id="ADU23388.1"/>
    </source>
</evidence>
<dbReference type="STRING" id="697329.Rumal_2922"/>
<dbReference type="InterPro" id="IPR022742">
    <property type="entry name" value="Hydrolase_4"/>
</dbReference>
<sequence>MSNSEYITEKRYFPSSDKGKKIYYEIYTKKDIQPKAVIQIVHGMCEYVRRYREFARLLNDNGYLVVGNDHLGHGMTAAKLAEEKDGVIDPNENEERGFISERDGWQHCVADMHRLTRIIKKEYQGIPYFMFAHSMGSLMGRAYVTAYPGELDGIIYSGTGALLGTESQLMLYLQGIEKVKGSRFRPPLTDKAMFGKYGLYNSKSGRDGGGWLNRDAEEVRKYSADPYCNFSFTVNGFLNLLGVNYYVNRNKWFEVYPKELPTYIISGSKDPVGDCGRGVLKVYNKLRLYDCDVEMKIYNGARHELINELNREEVYRDILDFYEGVLSAEAEGRS</sequence>
<feature type="domain" description="Serine aminopeptidase S33" evidence="1">
    <location>
        <begin position="33"/>
        <end position="309"/>
    </location>
</feature>
<dbReference type="Proteomes" id="UP000006919">
    <property type="component" value="Chromosome"/>
</dbReference>
<protein>
    <submittedName>
        <fullName evidence="2">Lysophospholipase</fullName>
    </submittedName>
</protein>
<dbReference type="InterPro" id="IPR051044">
    <property type="entry name" value="MAG_DAG_Lipase"/>
</dbReference>
<dbReference type="eggNOG" id="COG2267">
    <property type="taxonomic scope" value="Bacteria"/>
</dbReference>
<gene>
    <name evidence="2" type="ordered locus">Rumal_2922</name>
</gene>
<name>E6UJ40_RUMA7</name>
<dbReference type="OrthoDB" id="9806902at2"/>
<dbReference type="HOGENOM" id="CLU_026209_1_0_9"/>
<evidence type="ECO:0000259" key="1">
    <source>
        <dbReference type="Pfam" id="PF12146"/>
    </source>
</evidence>